<accession>I2B8B7</accession>
<organism evidence="2 3">
    <name type="scientific">Shimwellia blattae (strain ATCC 29907 / DSM 4481 / JCM 1650 / NBRC 105725 / CDC 9005-74)</name>
    <name type="common">Escherichia blattae</name>
    <dbReference type="NCBI Taxonomy" id="630626"/>
    <lineage>
        <taxon>Bacteria</taxon>
        <taxon>Pseudomonadati</taxon>
        <taxon>Pseudomonadota</taxon>
        <taxon>Gammaproteobacteria</taxon>
        <taxon>Enterobacterales</taxon>
        <taxon>Enterobacteriaceae</taxon>
        <taxon>Shimwellia</taxon>
    </lineage>
</organism>
<dbReference type="EMBL" id="CP001560">
    <property type="protein sequence ID" value="AFJ46771.1"/>
    <property type="molecule type" value="Genomic_DNA"/>
</dbReference>
<dbReference type="GO" id="GO:0016226">
    <property type="term" value="P:iron-sulfur cluster assembly"/>
    <property type="evidence" value="ECO:0007669"/>
    <property type="project" value="InterPro"/>
</dbReference>
<dbReference type="InterPro" id="IPR011542">
    <property type="entry name" value="SUF_FeS_clus_asmbl_SufD"/>
</dbReference>
<dbReference type="eggNOG" id="COG0719">
    <property type="taxonomic scope" value="Bacteria"/>
</dbReference>
<evidence type="ECO:0000313" key="2">
    <source>
        <dbReference type="EMBL" id="AFJ46771.1"/>
    </source>
</evidence>
<accession>K6W3N1</accession>
<dbReference type="SUPFAM" id="SSF101960">
    <property type="entry name" value="Stabilizer of iron transporter SufD"/>
    <property type="match status" value="1"/>
</dbReference>
<dbReference type="PANTHER" id="PTHR43575">
    <property type="entry name" value="PROTEIN ABCI7, CHLOROPLASTIC"/>
    <property type="match status" value="1"/>
</dbReference>
<evidence type="ECO:0000313" key="3">
    <source>
        <dbReference type="Proteomes" id="UP000001955"/>
    </source>
</evidence>
<dbReference type="AlphaFoldDB" id="I2B8B7"/>
<dbReference type="STRING" id="630626.EBL_c16770"/>
<reference evidence="2 3" key="1">
    <citation type="journal article" date="2012" name="J. Bacteriol.">
        <title>Complete genome sequence of the B12-producing Shimwellia blattae strain DSM 4481, isolated from a cockroach.</title>
        <authorList>
            <person name="Brzuszkiewicz E."/>
            <person name="Waschkowitz T."/>
            <person name="Wiezer A."/>
            <person name="Daniel R."/>
        </authorList>
    </citation>
    <scope>NUCLEOTIDE SEQUENCE [LARGE SCALE GENOMIC DNA]</scope>
    <source>
        <strain evidence="3">ATCC 29907 / DSM 4481 / JCM 1650 / NBRC 105725 / CDC 9005-74</strain>
    </source>
</reference>
<dbReference type="PATRIC" id="fig|630626.3.peg.1623"/>
<dbReference type="InterPro" id="IPR000825">
    <property type="entry name" value="SUF_FeS_clus_asmbl_SufBD_core"/>
</dbReference>
<evidence type="ECO:0000259" key="1">
    <source>
        <dbReference type="Pfam" id="PF01458"/>
    </source>
</evidence>
<dbReference type="InterPro" id="IPR055346">
    <property type="entry name" value="Fe-S_cluster_assembly_SufBD"/>
</dbReference>
<gene>
    <name evidence="2" type="primary">sufD</name>
    <name evidence="2" type="ordered locus">EBL_c16770</name>
</gene>
<dbReference type="PANTHER" id="PTHR43575:SF1">
    <property type="entry name" value="PROTEIN ABCI7, CHLOROPLASTIC"/>
    <property type="match status" value="1"/>
</dbReference>
<protein>
    <submittedName>
        <fullName evidence="2">FeS assembly protein SufD</fullName>
    </submittedName>
</protein>
<dbReference type="InterPro" id="IPR037284">
    <property type="entry name" value="SUF_FeS_clus_asmbl_SufBD_sf"/>
</dbReference>
<dbReference type="RefSeq" id="WP_002443204.1">
    <property type="nucleotide sequence ID" value="NC_017910.1"/>
</dbReference>
<dbReference type="KEGG" id="ebt:EBL_c16770"/>
<dbReference type="NCBIfam" id="TIGR01981">
    <property type="entry name" value="sufD"/>
    <property type="match status" value="1"/>
</dbReference>
<dbReference type="NCBIfam" id="NF008194">
    <property type="entry name" value="PRK10948.1"/>
    <property type="match status" value="1"/>
</dbReference>
<name>I2B8B7_SHIBC</name>
<dbReference type="Proteomes" id="UP000001955">
    <property type="component" value="Chromosome"/>
</dbReference>
<dbReference type="HOGENOM" id="CLU_026231_5_0_6"/>
<sequence>MAGLPNSNGSGALQQWHRLFEHQAPARSEYATRHLNQLLRAGLPTSKDEEWKYTRLDKLLGHGFMMAAPAAVSPGQCAALKLVPEALYLVFVDGIFSPQLSDAWQDSGYQIAVDNQREGLPEPVHPEVFLHLTESLSASVTHIQLAPGACPERPLVLLHISSGGLPDSTPADSLNTVHYRHHLTLAPGACATVIEHFVSLDEGAHFTGGRLTMEVGANARLEHYKLAFENGASYHFAHNDLRIERDAQVHSNSFLLGAGVLRHHTSCELNGENISLRLNSLALPVGSEVCDTRTWLAHNRGYCNSRQLHKTIVRDKGRAVFNGLITVAPHAIKTDGQMTNNNLLLGRLAEVDTKPQLEIYADDVKCSHGATVGRLDDEQLFYLRSRGIDETAAREMILHAFAGELTEAITIVPLRHQVLARVAARFAGGRYDVVS</sequence>
<proteinExistence type="predicted"/>
<keyword evidence="3" id="KW-1185">Reference proteome</keyword>
<dbReference type="Pfam" id="PF01458">
    <property type="entry name" value="SUFBD_core"/>
    <property type="match status" value="1"/>
</dbReference>
<feature type="domain" description="SUF system FeS cluster assembly SufBD core" evidence="1">
    <location>
        <begin position="175"/>
        <end position="401"/>
    </location>
</feature>
<dbReference type="OrthoDB" id="9768262at2"/>